<name>C0EIF9_9FIRM</name>
<evidence type="ECO:0000313" key="10">
    <source>
        <dbReference type="EMBL" id="EEG28755.1"/>
    </source>
</evidence>
<keyword evidence="5 8" id="KW-0812">Transmembrane</keyword>
<accession>C0EIF9</accession>
<keyword evidence="4" id="KW-1003">Cell membrane</keyword>
<dbReference type="PROSITE" id="PS50928">
    <property type="entry name" value="ABC_TM1"/>
    <property type="match status" value="1"/>
</dbReference>
<keyword evidence="3 8" id="KW-0813">Transport</keyword>
<dbReference type="Pfam" id="PF00528">
    <property type="entry name" value="BPD_transp_1"/>
    <property type="match status" value="1"/>
</dbReference>
<dbReference type="PANTHER" id="PTHR42929">
    <property type="entry name" value="INNER MEMBRANE ABC TRANSPORTER PERMEASE PROTEIN YDCU-RELATED-RELATED"/>
    <property type="match status" value="1"/>
</dbReference>
<evidence type="ECO:0000256" key="6">
    <source>
        <dbReference type="ARBA" id="ARBA00022989"/>
    </source>
</evidence>
<reference evidence="10 11" key="2">
    <citation type="submission" date="2009-02" db="EMBL/GenBank/DDBJ databases">
        <title>Draft genome sequence of Clostridium methylpentosum (DSM 5476).</title>
        <authorList>
            <person name="Sudarsanam P."/>
            <person name="Ley R."/>
            <person name="Guruge J."/>
            <person name="Turnbaugh P.J."/>
            <person name="Mahowald M."/>
            <person name="Liep D."/>
            <person name="Gordon J."/>
        </authorList>
    </citation>
    <scope>NUCLEOTIDE SEQUENCE [LARGE SCALE GENOMIC DNA]</scope>
    <source>
        <strain evidence="10 11">DSM 5476</strain>
    </source>
</reference>
<dbReference type="Gene3D" id="1.10.3720.10">
    <property type="entry name" value="MetI-like"/>
    <property type="match status" value="1"/>
</dbReference>
<dbReference type="InterPro" id="IPR000515">
    <property type="entry name" value="MetI-like"/>
</dbReference>
<feature type="transmembrane region" description="Helical" evidence="8">
    <location>
        <begin position="185"/>
        <end position="211"/>
    </location>
</feature>
<evidence type="ECO:0000256" key="8">
    <source>
        <dbReference type="RuleBase" id="RU363032"/>
    </source>
</evidence>
<evidence type="ECO:0000256" key="7">
    <source>
        <dbReference type="ARBA" id="ARBA00023136"/>
    </source>
</evidence>
<dbReference type="STRING" id="537013.CLOSTMETH_03654"/>
<dbReference type="GO" id="GO:0005886">
    <property type="term" value="C:plasma membrane"/>
    <property type="evidence" value="ECO:0007669"/>
    <property type="project" value="UniProtKB-SubCell"/>
</dbReference>
<evidence type="ECO:0000259" key="9">
    <source>
        <dbReference type="PROSITE" id="PS50928"/>
    </source>
</evidence>
<dbReference type="InterPro" id="IPR035906">
    <property type="entry name" value="MetI-like_sf"/>
</dbReference>
<sequence>MKRRDGLKFLPYGIWMIAFTIIPMALIVYFAFSNKEHQFTLENILRIGEYAGVLGKSLLLAAIATLFCLLIAYPFAYVMSRSKGNTQRTMMMLIMVPMWTSLLLRTYAWMTLLENNGLINKLLGVFGLGPFRMINTSGAVVLGMVYDFLPFMILPLYSVMTKIDKSVLEAASDLGAGPMQVLRKVVLPLSVPGIVSGITMVFVPAASTFVISRLLGGGGNMLIGDLIEMQFVGSTYNPYFGSALSLLLMVVILIIMAITTHFDNDELEGIVV</sequence>
<keyword evidence="11" id="KW-1185">Reference proteome</keyword>
<reference evidence="10 11" key="1">
    <citation type="submission" date="2009-01" db="EMBL/GenBank/DDBJ databases">
        <authorList>
            <person name="Fulton L."/>
            <person name="Clifton S."/>
            <person name="Fulton B."/>
            <person name="Xu J."/>
            <person name="Minx P."/>
            <person name="Pepin K.H."/>
            <person name="Johnson M."/>
            <person name="Bhonagiri V."/>
            <person name="Nash W.E."/>
            <person name="Mardis E.R."/>
            <person name="Wilson R.K."/>
        </authorList>
    </citation>
    <scope>NUCLEOTIDE SEQUENCE [LARGE SCALE GENOMIC DNA]</scope>
    <source>
        <strain evidence="10 11">DSM 5476</strain>
    </source>
</reference>
<evidence type="ECO:0000313" key="11">
    <source>
        <dbReference type="Proteomes" id="UP000003340"/>
    </source>
</evidence>
<dbReference type="AlphaFoldDB" id="C0EIF9"/>
<gene>
    <name evidence="10" type="ORF">CLOSTMETH_03654</name>
</gene>
<evidence type="ECO:0000256" key="5">
    <source>
        <dbReference type="ARBA" id="ARBA00022692"/>
    </source>
</evidence>
<comment type="similarity">
    <text evidence="2">Belongs to the binding-protein-dependent transport system permease family. CysTW subfamily.</text>
</comment>
<dbReference type="HOGENOM" id="CLU_016047_18_3_9"/>
<dbReference type="PANTHER" id="PTHR42929:SF1">
    <property type="entry name" value="INNER MEMBRANE ABC TRANSPORTER PERMEASE PROTEIN YDCU-RELATED"/>
    <property type="match status" value="1"/>
</dbReference>
<dbReference type="EMBL" id="ACEC01000126">
    <property type="protein sequence ID" value="EEG28755.1"/>
    <property type="molecule type" value="Genomic_DNA"/>
</dbReference>
<dbReference type="GO" id="GO:0055085">
    <property type="term" value="P:transmembrane transport"/>
    <property type="evidence" value="ECO:0007669"/>
    <property type="project" value="InterPro"/>
</dbReference>
<organism evidence="10 11">
    <name type="scientific">[Clostridium] methylpentosum DSM 5476</name>
    <dbReference type="NCBI Taxonomy" id="537013"/>
    <lineage>
        <taxon>Bacteria</taxon>
        <taxon>Bacillati</taxon>
        <taxon>Bacillota</taxon>
        <taxon>Clostridia</taxon>
        <taxon>Eubacteriales</taxon>
        <taxon>Oscillospiraceae</taxon>
        <taxon>Oscillospiraceae incertae sedis</taxon>
    </lineage>
</organism>
<feature type="domain" description="ABC transmembrane type-1" evidence="9">
    <location>
        <begin position="54"/>
        <end position="259"/>
    </location>
</feature>
<feature type="transmembrane region" description="Helical" evidence="8">
    <location>
        <begin position="12"/>
        <end position="32"/>
    </location>
</feature>
<comment type="caution">
    <text evidence="10">The sequence shown here is derived from an EMBL/GenBank/DDBJ whole genome shotgun (WGS) entry which is preliminary data.</text>
</comment>
<evidence type="ECO:0000256" key="3">
    <source>
        <dbReference type="ARBA" id="ARBA00022448"/>
    </source>
</evidence>
<dbReference type="CDD" id="cd06261">
    <property type="entry name" value="TM_PBP2"/>
    <property type="match status" value="1"/>
</dbReference>
<proteinExistence type="inferred from homology"/>
<dbReference type="SUPFAM" id="SSF161098">
    <property type="entry name" value="MetI-like"/>
    <property type="match status" value="1"/>
</dbReference>
<feature type="transmembrane region" description="Helical" evidence="8">
    <location>
        <begin position="133"/>
        <end position="157"/>
    </location>
</feature>
<keyword evidence="6 8" id="KW-1133">Transmembrane helix</keyword>
<feature type="transmembrane region" description="Helical" evidence="8">
    <location>
        <begin position="58"/>
        <end position="78"/>
    </location>
</feature>
<evidence type="ECO:0000256" key="2">
    <source>
        <dbReference type="ARBA" id="ARBA00007069"/>
    </source>
</evidence>
<evidence type="ECO:0000256" key="4">
    <source>
        <dbReference type="ARBA" id="ARBA00022475"/>
    </source>
</evidence>
<feature type="transmembrane region" description="Helical" evidence="8">
    <location>
        <begin position="90"/>
        <end position="113"/>
    </location>
</feature>
<feature type="transmembrane region" description="Helical" evidence="8">
    <location>
        <begin position="239"/>
        <end position="258"/>
    </location>
</feature>
<protein>
    <submittedName>
        <fullName evidence="10">ABC transporter, permease protein</fullName>
    </submittedName>
</protein>
<dbReference type="Proteomes" id="UP000003340">
    <property type="component" value="Unassembled WGS sequence"/>
</dbReference>
<evidence type="ECO:0000256" key="1">
    <source>
        <dbReference type="ARBA" id="ARBA00004651"/>
    </source>
</evidence>
<comment type="subcellular location">
    <subcellularLocation>
        <location evidence="1 8">Cell membrane</location>
        <topology evidence="1 8">Multi-pass membrane protein</topology>
    </subcellularLocation>
</comment>
<dbReference type="eggNOG" id="COG1176">
    <property type="taxonomic scope" value="Bacteria"/>
</dbReference>
<keyword evidence="7 8" id="KW-0472">Membrane</keyword>